<feature type="compositionally biased region" description="Basic and acidic residues" evidence="1">
    <location>
        <begin position="1"/>
        <end position="10"/>
    </location>
</feature>
<feature type="compositionally biased region" description="Basic and acidic residues" evidence="1">
    <location>
        <begin position="128"/>
        <end position="144"/>
    </location>
</feature>
<accession>A0AAV7MDA7</accession>
<sequence length="151" mass="16565">MAANREEHPIDPNAKSPRAKLSNIGNGDRARTAKETEEGNRNIGNMRKVPRDKLEQQRKSKAMRPIRAPTSTPPESSTAPTGGGIGRHTYRSQGGQENKKAATRPSVGTDQPWAEIWKQDCVGGGKVIEPRNPEHETKDPERGQGNKRAVI</sequence>
<feature type="compositionally biased region" description="Basic and acidic residues" evidence="1">
    <location>
        <begin position="49"/>
        <end position="58"/>
    </location>
</feature>
<feature type="region of interest" description="Disordered" evidence="1">
    <location>
        <begin position="1"/>
        <end position="151"/>
    </location>
</feature>
<proteinExistence type="predicted"/>
<protein>
    <submittedName>
        <fullName evidence="2">Uncharacterized protein</fullName>
    </submittedName>
</protein>
<evidence type="ECO:0000313" key="2">
    <source>
        <dbReference type="EMBL" id="KAJ1098120.1"/>
    </source>
</evidence>
<dbReference type="AlphaFoldDB" id="A0AAV7MDA7"/>
<feature type="compositionally biased region" description="Basic and acidic residues" evidence="1">
    <location>
        <begin position="28"/>
        <end position="40"/>
    </location>
</feature>
<organism evidence="2 3">
    <name type="scientific">Pleurodeles waltl</name>
    <name type="common">Iberian ribbed newt</name>
    <dbReference type="NCBI Taxonomy" id="8319"/>
    <lineage>
        <taxon>Eukaryota</taxon>
        <taxon>Metazoa</taxon>
        <taxon>Chordata</taxon>
        <taxon>Craniata</taxon>
        <taxon>Vertebrata</taxon>
        <taxon>Euteleostomi</taxon>
        <taxon>Amphibia</taxon>
        <taxon>Batrachia</taxon>
        <taxon>Caudata</taxon>
        <taxon>Salamandroidea</taxon>
        <taxon>Salamandridae</taxon>
        <taxon>Pleurodelinae</taxon>
        <taxon>Pleurodeles</taxon>
    </lineage>
</organism>
<evidence type="ECO:0000256" key="1">
    <source>
        <dbReference type="SAM" id="MobiDB-lite"/>
    </source>
</evidence>
<name>A0AAV7MDA7_PLEWA</name>
<keyword evidence="3" id="KW-1185">Reference proteome</keyword>
<reference evidence="2" key="1">
    <citation type="journal article" date="2022" name="bioRxiv">
        <title>Sequencing and chromosome-scale assembly of the giantPleurodeles waltlgenome.</title>
        <authorList>
            <person name="Brown T."/>
            <person name="Elewa A."/>
            <person name="Iarovenko S."/>
            <person name="Subramanian E."/>
            <person name="Araus A.J."/>
            <person name="Petzold A."/>
            <person name="Susuki M."/>
            <person name="Suzuki K.-i.T."/>
            <person name="Hayashi T."/>
            <person name="Toyoda A."/>
            <person name="Oliveira C."/>
            <person name="Osipova E."/>
            <person name="Leigh N.D."/>
            <person name="Simon A."/>
            <person name="Yun M.H."/>
        </authorList>
    </citation>
    <scope>NUCLEOTIDE SEQUENCE</scope>
    <source>
        <strain evidence="2">20211129_DDA</strain>
        <tissue evidence="2">Liver</tissue>
    </source>
</reference>
<comment type="caution">
    <text evidence="2">The sequence shown here is derived from an EMBL/GenBank/DDBJ whole genome shotgun (WGS) entry which is preliminary data.</text>
</comment>
<evidence type="ECO:0000313" key="3">
    <source>
        <dbReference type="Proteomes" id="UP001066276"/>
    </source>
</evidence>
<feature type="compositionally biased region" description="Low complexity" evidence="1">
    <location>
        <begin position="68"/>
        <end position="80"/>
    </location>
</feature>
<gene>
    <name evidence="2" type="ORF">NDU88_003236</name>
</gene>
<dbReference type="Proteomes" id="UP001066276">
    <property type="component" value="Chromosome 10"/>
</dbReference>
<dbReference type="EMBL" id="JANPWB010000014">
    <property type="protein sequence ID" value="KAJ1098120.1"/>
    <property type="molecule type" value="Genomic_DNA"/>
</dbReference>